<feature type="transmembrane region" description="Helical" evidence="7">
    <location>
        <begin position="75"/>
        <end position="94"/>
    </location>
</feature>
<evidence type="ECO:0000313" key="10">
    <source>
        <dbReference type="Proteomes" id="UP001196870"/>
    </source>
</evidence>
<keyword evidence="5" id="KW-0443">Lipid metabolism</keyword>
<evidence type="ECO:0000256" key="3">
    <source>
        <dbReference type="ARBA" id="ARBA00022989"/>
    </source>
</evidence>
<reference evidence="10" key="1">
    <citation type="journal article" date="2021" name="Syst. Appl. Microbiol.">
        <title>Roseomonas hellenica sp. nov., isolated from roots of wild-growing Alkanna tinctoria.</title>
        <authorList>
            <person name="Rat A."/>
            <person name="Naranjo H.D."/>
            <person name="Lebbe L."/>
            <person name="Cnockaert M."/>
            <person name="Krigas N."/>
            <person name="Grigoriadou K."/>
            <person name="Maloupa E."/>
            <person name="Willems A."/>
        </authorList>
    </citation>
    <scope>NUCLEOTIDE SEQUENCE [LARGE SCALE GENOMIC DNA]</scope>
    <source>
        <strain evidence="10">LMG 31523</strain>
    </source>
</reference>
<dbReference type="Proteomes" id="UP001196870">
    <property type="component" value="Unassembled WGS sequence"/>
</dbReference>
<feature type="transmembrane region" description="Helical" evidence="7">
    <location>
        <begin position="170"/>
        <end position="192"/>
    </location>
</feature>
<accession>A0ABS5EWL3</accession>
<dbReference type="RefSeq" id="WP_211852279.1">
    <property type="nucleotide sequence ID" value="NZ_JAAGBB010000009.1"/>
</dbReference>
<keyword evidence="4" id="KW-0560">Oxidoreductase</keyword>
<dbReference type="PANTHER" id="PTHR21624:SF1">
    <property type="entry name" value="ALKYLGLYCEROL MONOOXYGENASE"/>
    <property type="match status" value="1"/>
</dbReference>
<proteinExistence type="predicted"/>
<evidence type="ECO:0000256" key="7">
    <source>
        <dbReference type="SAM" id="Phobius"/>
    </source>
</evidence>
<feature type="transmembrane region" description="Helical" evidence="7">
    <location>
        <begin position="101"/>
        <end position="120"/>
    </location>
</feature>
<evidence type="ECO:0000259" key="8">
    <source>
        <dbReference type="Pfam" id="PF04116"/>
    </source>
</evidence>
<comment type="subcellular location">
    <subcellularLocation>
        <location evidence="1">Endomembrane system</location>
        <topology evidence="1">Multi-pass membrane protein</topology>
    </subcellularLocation>
</comment>
<name>A0ABS5EWL3_9PROT</name>
<evidence type="ECO:0000313" key="9">
    <source>
        <dbReference type="EMBL" id="MBR0664613.1"/>
    </source>
</evidence>
<keyword evidence="3 7" id="KW-1133">Transmembrane helix</keyword>
<dbReference type="Pfam" id="PF04116">
    <property type="entry name" value="FA_hydroxylase"/>
    <property type="match status" value="1"/>
</dbReference>
<keyword evidence="6 7" id="KW-0472">Membrane</keyword>
<evidence type="ECO:0000256" key="1">
    <source>
        <dbReference type="ARBA" id="ARBA00004127"/>
    </source>
</evidence>
<feature type="transmembrane region" description="Helical" evidence="7">
    <location>
        <begin position="126"/>
        <end position="149"/>
    </location>
</feature>
<keyword evidence="2 7" id="KW-0812">Transmembrane</keyword>
<comment type="caution">
    <text evidence="9">The sequence shown here is derived from an EMBL/GenBank/DDBJ whole genome shotgun (WGS) entry which is preliminary data.</text>
</comment>
<sequence length="388" mass="43589">MQNDSVIVSSTVYSGPMTHDSQSRPLVLGDGRISGYLSIALGVLSTLGVLCFRFPDLLTTPSLRAGYDLDWMRILLGAGMLFSVGFGLLTFILGRQRKLGAIGVLLTLLAFWLGGAGVQVGPRYDIRTYIGLDWFILDLLMSAIVFIFLEKIMPRAREQAVLRPDFWHDARYFAFNHLAIGIFLFVGTILVPSLFSWSINAGLQAWFRDLPGVVQFVTVLVLADLIEYAIHRSMHEIPALWRFHAVHHSVEHMDWLAGSRLHILEPLVTRAMVMLPAFILGAEPGPMLAYVVFAGFQAGLIHANVGVNFGPLEHLFATPRYHHWHHSSDREAIDVNYAAHLPFIDRLFGTHHLPAERWPERYGVVGDPLPKGMLRQFAYPFRRKPKTG</sequence>
<evidence type="ECO:0000256" key="5">
    <source>
        <dbReference type="ARBA" id="ARBA00023098"/>
    </source>
</evidence>
<protein>
    <submittedName>
        <fullName evidence="9">Sterol desaturase family protein</fullName>
    </submittedName>
</protein>
<dbReference type="InterPro" id="IPR006694">
    <property type="entry name" value="Fatty_acid_hydroxylase"/>
</dbReference>
<feature type="domain" description="Fatty acid hydroxylase" evidence="8">
    <location>
        <begin position="217"/>
        <end position="350"/>
    </location>
</feature>
<feature type="transmembrane region" description="Helical" evidence="7">
    <location>
        <begin position="33"/>
        <end position="55"/>
    </location>
</feature>
<evidence type="ECO:0000256" key="6">
    <source>
        <dbReference type="ARBA" id="ARBA00023136"/>
    </source>
</evidence>
<keyword evidence="10" id="KW-1185">Reference proteome</keyword>
<dbReference type="EMBL" id="JAAGBB010000009">
    <property type="protein sequence ID" value="MBR0664613.1"/>
    <property type="molecule type" value="Genomic_DNA"/>
</dbReference>
<organism evidence="9 10">
    <name type="scientific">Plastoroseomonas hellenica</name>
    <dbReference type="NCBI Taxonomy" id="2687306"/>
    <lineage>
        <taxon>Bacteria</taxon>
        <taxon>Pseudomonadati</taxon>
        <taxon>Pseudomonadota</taxon>
        <taxon>Alphaproteobacteria</taxon>
        <taxon>Acetobacterales</taxon>
        <taxon>Acetobacteraceae</taxon>
        <taxon>Plastoroseomonas</taxon>
    </lineage>
</organism>
<gene>
    <name evidence="9" type="ORF">GXW71_09635</name>
</gene>
<dbReference type="PANTHER" id="PTHR21624">
    <property type="entry name" value="STEROL DESATURASE-RELATED PROTEIN"/>
    <property type="match status" value="1"/>
</dbReference>
<evidence type="ECO:0000256" key="4">
    <source>
        <dbReference type="ARBA" id="ARBA00023002"/>
    </source>
</evidence>
<dbReference type="InterPro" id="IPR051689">
    <property type="entry name" value="Sterol_desaturase/TMEM195"/>
</dbReference>
<evidence type="ECO:0000256" key="2">
    <source>
        <dbReference type="ARBA" id="ARBA00022692"/>
    </source>
</evidence>